<dbReference type="InterPro" id="IPR002052">
    <property type="entry name" value="DNA_methylase_N6_adenine_CS"/>
</dbReference>
<dbReference type="InterPro" id="IPR029063">
    <property type="entry name" value="SAM-dependent_MTases_sf"/>
</dbReference>
<protein>
    <recommendedName>
        <fullName evidence="4">DUF1156 domain-containing protein</fullName>
    </recommendedName>
</protein>
<dbReference type="Proteomes" id="UP000005868">
    <property type="component" value="Chromosome"/>
</dbReference>
<feature type="region of interest" description="Disordered" evidence="1">
    <location>
        <begin position="1"/>
        <end position="39"/>
    </location>
</feature>
<evidence type="ECO:0000256" key="1">
    <source>
        <dbReference type="SAM" id="MobiDB-lite"/>
    </source>
</evidence>
<dbReference type="KEGG" id="tli:Tlie_0461"/>
<reference evidence="2 3" key="2">
    <citation type="journal article" date="2012" name="Stand. Genomic Sci.">
        <title>Genome sequence of the moderately thermophilic, amino-acid-degrading and sulfur-reducing bacterium Thermovirga lienii type strain (Cas60314(T)).</title>
        <authorList>
            <person name="Goker M."/>
            <person name="Saunders E."/>
            <person name="Lapidus A."/>
            <person name="Nolan M."/>
            <person name="Lucas S."/>
            <person name="Hammon N."/>
            <person name="Deshpande S."/>
            <person name="Cheng J.F."/>
            <person name="Han C."/>
            <person name="Tapia R."/>
            <person name="Goodwin L.A."/>
            <person name="Pitluck S."/>
            <person name="Liolios K."/>
            <person name="Mavromatis K."/>
            <person name="Pagani I."/>
            <person name="Ivanova N."/>
            <person name="Mikhailova N."/>
            <person name="Pati A."/>
            <person name="Chen A."/>
            <person name="Palaniappan K."/>
            <person name="Land M."/>
            <person name="Chang Y.J."/>
            <person name="Jeffries C.D."/>
            <person name="Brambilla E.M."/>
            <person name="Rohde M."/>
            <person name="Spring S."/>
            <person name="Detter J.C."/>
            <person name="Woyke T."/>
            <person name="Bristow J."/>
            <person name="Eisen J.A."/>
            <person name="Markowitz V."/>
            <person name="Hugenholtz P."/>
            <person name="Kyrpides N.C."/>
            <person name="Klenk H.P."/>
        </authorList>
    </citation>
    <scope>NUCLEOTIDE SEQUENCE [LARGE SCALE GENOMIC DNA]</scope>
    <source>
        <strain evidence="3">ATCC BAA-1197 / DSM 17291 / Cas60314</strain>
    </source>
</reference>
<dbReference type="Gene3D" id="3.40.50.150">
    <property type="entry name" value="Vaccinia Virus protein VP39"/>
    <property type="match status" value="2"/>
</dbReference>
<evidence type="ECO:0008006" key="4">
    <source>
        <dbReference type="Google" id="ProtNLM"/>
    </source>
</evidence>
<keyword evidence="3" id="KW-1185">Reference proteome</keyword>
<reference evidence="3" key="1">
    <citation type="submission" date="2011-10" db="EMBL/GenBank/DDBJ databases">
        <title>The complete genome of chromosome of Thermovirga lienii DSM 17291.</title>
        <authorList>
            <consortium name="US DOE Joint Genome Institute (JGI-PGF)"/>
            <person name="Lucas S."/>
            <person name="Copeland A."/>
            <person name="Lapidus A."/>
            <person name="Glavina del Rio T."/>
            <person name="Dalin E."/>
            <person name="Tice H."/>
            <person name="Bruce D."/>
            <person name="Goodwin L."/>
            <person name="Pitluck S."/>
            <person name="Peters L."/>
            <person name="Mikhailova N."/>
            <person name="Saunders E."/>
            <person name="Kyrpides N."/>
            <person name="Mavromatis K."/>
            <person name="Ivanova N."/>
            <person name="Last F.I."/>
            <person name="Brettin T."/>
            <person name="Detter J.C."/>
            <person name="Han C."/>
            <person name="Larimer F."/>
            <person name="Land M."/>
            <person name="Hauser L."/>
            <person name="Markowitz V."/>
            <person name="Cheng J.-F."/>
            <person name="Hugenholtz P."/>
            <person name="Woyke T."/>
            <person name="Wu D."/>
            <person name="Spring S."/>
            <person name="Schroeder M."/>
            <person name="Brambilla E.-M."/>
            <person name="Klenk H.-P."/>
            <person name="Eisen J.A."/>
        </authorList>
    </citation>
    <scope>NUCLEOTIDE SEQUENCE [LARGE SCALE GENOMIC DNA]</scope>
    <source>
        <strain evidence="3">ATCC BAA-1197 / DSM 17291 / Cas60314</strain>
    </source>
</reference>
<dbReference type="AlphaFoldDB" id="G7V7W0"/>
<dbReference type="HOGENOM" id="CLU_007795_1_0_0"/>
<dbReference type="GO" id="GO:0008168">
    <property type="term" value="F:methyltransferase activity"/>
    <property type="evidence" value="ECO:0007669"/>
    <property type="project" value="InterPro"/>
</dbReference>
<gene>
    <name evidence="2" type="ordered locus">Tlie_0461</name>
</gene>
<dbReference type="SUPFAM" id="SSF53335">
    <property type="entry name" value="S-adenosyl-L-methionine-dependent methyltransferases"/>
    <property type="match status" value="2"/>
</dbReference>
<proteinExistence type="predicted"/>
<dbReference type="PROSITE" id="PS00092">
    <property type="entry name" value="N6_MTASE"/>
    <property type="match status" value="1"/>
</dbReference>
<dbReference type="eggNOG" id="COG1743">
    <property type="taxonomic scope" value="Bacteria"/>
</dbReference>
<dbReference type="EMBL" id="CP003096">
    <property type="protein sequence ID" value="AER66196.1"/>
    <property type="molecule type" value="Genomic_DNA"/>
</dbReference>
<organism evidence="2 3">
    <name type="scientific">Thermovirga lienii (strain ATCC BAA-1197 / DSM 17291 / Cas60314)</name>
    <dbReference type="NCBI Taxonomy" id="580340"/>
    <lineage>
        <taxon>Bacteria</taxon>
        <taxon>Thermotogati</taxon>
        <taxon>Synergistota</taxon>
        <taxon>Synergistia</taxon>
        <taxon>Synergistales</taxon>
        <taxon>Thermovirgaceae</taxon>
        <taxon>Thermovirga</taxon>
    </lineage>
</organism>
<dbReference type="GO" id="GO:0032259">
    <property type="term" value="P:methylation"/>
    <property type="evidence" value="ECO:0007669"/>
    <property type="project" value="InterPro"/>
</dbReference>
<sequence>MFPEMEFQVAREPVKKGRRKKKANTFEPPNLGKATRLPVPDFGNPDRRPVCLEVDFPIAPVNALSNLEGNAGKPIYQMSKWWARRRSSVFRSLLIAAAVEAPDDPTKAAKLVWDYYYSNHQKAGHFKRLRVLDPFMGGGTTLVEGARLGFQMVGVDLNPVAWFVTRNELAASDPEQVRALFEYIEAEVKPLVQPFYTTTCPRGHRGKWVDKETGQVVEIDPIDLPPEERKRYRWEGPEVIYTFWAKHGPCQARGCGHRTPVFGSPVAAVKKLTTYYIETTCPACGHTFNAELGQTRMAPGAERVVLDGEPSFTETTETFAALLKAYDRGNAQEKIERIARLQELVDDEPGLRCPRCGAFAGDPIKRVLERHALARRASDRKKKDFGIQRRPIQMYLLIHPRWLEGTPGSIDGRELGGYAGAPPDDTVTWFRKRLENLTLIEVRGEELPEEVRLQDGTVVSTREGTVPRKSHFTCAACGKQQDILGSVKPTGHTAPVAAYALQCHCPECEAEGYNYGGRYFKALDEYDLERLERAEREWADRSEGDLKDFWPRQECWDTYMMRANGGVNEGWGYTHWWKMFNPRQLLVHTQLLQAITNAPEEDWALDVREQVLGAFQQHLRYCSMFSFYQQQYDKTIPHFSNANYHPKMLVSEINAIAGIGAGRWMSCGGLVIEGVMWQQSSWEIAIDDKDKSWRVDTGEPIISAPDIYCASSTDLSIIGDEPFDLVITDPPFGDNLFYADLADFFYVWLRIPLLKWYEGLPERAYFEPERTPHAMEAVRNPVEHPDDREDWEKDPFVRKEHVEVVRRLSGDEAIQERDPNPLYRPEPASDFYRQTLTACWAEAGRLLKAGGLMAFTFHHSADAPWVDVLEALFNAGYLLVATYPIRSDETKGESGAFGSRKIEYDIIHVCRKRLEEPLAVSWARMRRWVKDEATRLKELLEHSHGKDLPEADLRVILRGKALEFYSRHYGQVYTGDGQVLSVRDALLGINQLLDDLLQGEGENGKRRPPEEAEPASRLFLRIFQGRTSMPRDELHKTLRGTGVSQGDLEACGWIRVVGTTVHVVPIAERFQYFTTPGRNRKVLKTDLDQAHFLIGATMPGSGIDVTDELNRGSFKVKKSVDALLDWYAQTDPDDGVSRAARLALDLLGHWRARPAKGPEVRQMTLFDRLEEEDD</sequence>
<evidence type="ECO:0000313" key="2">
    <source>
        <dbReference type="EMBL" id="AER66196.1"/>
    </source>
</evidence>
<dbReference type="GO" id="GO:0003676">
    <property type="term" value="F:nucleic acid binding"/>
    <property type="evidence" value="ECO:0007669"/>
    <property type="project" value="InterPro"/>
</dbReference>
<name>G7V7W0_THELD</name>
<accession>G7V7W0</accession>
<dbReference type="STRING" id="580340.Tlie_0461"/>
<evidence type="ECO:0000313" key="3">
    <source>
        <dbReference type="Proteomes" id="UP000005868"/>
    </source>
</evidence>